<comment type="subcellular location">
    <subcellularLocation>
        <location evidence="1">Cell membrane</location>
        <topology evidence="1">Multi-pass membrane protein</topology>
    </subcellularLocation>
</comment>
<keyword evidence="5" id="KW-0547">Nucleotide-binding</keyword>
<dbReference type="RefSeq" id="WP_092901493.1">
    <property type="nucleotide sequence ID" value="NZ_FOZS01000001.1"/>
</dbReference>
<feature type="transmembrane region" description="Helical" evidence="9">
    <location>
        <begin position="86"/>
        <end position="110"/>
    </location>
</feature>
<keyword evidence="8 9" id="KW-0472">Membrane</keyword>
<feature type="transmembrane region" description="Helical" evidence="9">
    <location>
        <begin position="29"/>
        <end position="55"/>
    </location>
</feature>
<reference evidence="13" key="1">
    <citation type="submission" date="2016-10" db="EMBL/GenBank/DDBJ databases">
        <authorList>
            <person name="Varghese N."/>
            <person name="Submissions S."/>
        </authorList>
    </citation>
    <scope>NUCLEOTIDE SEQUENCE [LARGE SCALE GENOMIC DNA]</scope>
    <source>
        <strain evidence="13">DSM 22427</strain>
    </source>
</reference>
<dbReference type="GO" id="GO:0140359">
    <property type="term" value="F:ABC-type transporter activity"/>
    <property type="evidence" value="ECO:0007669"/>
    <property type="project" value="InterPro"/>
</dbReference>
<dbReference type="SMART" id="SM00382">
    <property type="entry name" value="AAA"/>
    <property type="match status" value="1"/>
</dbReference>
<dbReference type="PROSITE" id="PS00211">
    <property type="entry name" value="ABC_TRANSPORTER_1"/>
    <property type="match status" value="1"/>
</dbReference>
<feature type="domain" description="ABC transmembrane type-1" evidence="11">
    <location>
        <begin position="31"/>
        <end position="312"/>
    </location>
</feature>
<dbReference type="GO" id="GO:0005524">
    <property type="term" value="F:ATP binding"/>
    <property type="evidence" value="ECO:0007669"/>
    <property type="project" value="UniProtKB-KW"/>
</dbReference>
<dbReference type="FunFam" id="3.40.50.300:FF:000221">
    <property type="entry name" value="Multidrug ABC transporter ATP-binding protein"/>
    <property type="match status" value="1"/>
</dbReference>
<evidence type="ECO:0000256" key="8">
    <source>
        <dbReference type="ARBA" id="ARBA00023136"/>
    </source>
</evidence>
<evidence type="ECO:0000256" key="2">
    <source>
        <dbReference type="ARBA" id="ARBA00022448"/>
    </source>
</evidence>
<dbReference type="SUPFAM" id="SSF52540">
    <property type="entry name" value="P-loop containing nucleoside triphosphate hydrolases"/>
    <property type="match status" value="1"/>
</dbReference>
<dbReference type="SUPFAM" id="SSF90123">
    <property type="entry name" value="ABC transporter transmembrane region"/>
    <property type="match status" value="1"/>
</dbReference>
<dbReference type="InterPro" id="IPR003593">
    <property type="entry name" value="AAA+_ATPase"/>
</dbReference>
<dbReference type="PANTHER" id="PTHR24221:SF646">
    <property type="entry name" value="HAEMOLYSIN SECRETION ATP-BINDING PROTEIN"/>
    <property type="match status" value="1"/>
</dbReference>
<dbReference type="Gene3D" id="3.40.50.300">
    <property type="entry name" value="P-loop containing nucleotide triphosphate hydrolases"/>
    <property type="match status" value="1"/>
</dbReference>
<evidence type="ECO:0000256" key="6">
    <source>
        <dbReference type="ARBA" id="ARBA00022840"/>
    </source>
</evidence>
<feature type="transmembrane region" description="Helical" evidence="9">
    <location>
        <begin position="164"/>
        <end position="184"/>
    </location>
</feature>
<keyword evidence="3" id="KW-1003">Cell membrane</keyword>
<keyword evidence="2" id="KW-0813">Transport</keyword>
<dbReference type="InterPro" id="IPR036640">
    <property type="entry name" value="ABC1_TM_sf"/>
</dbReference>
<organism evidence="12 13">
    <name type="scientific">Halostagnicola kamekurae</name>
    <dbReference type="NCBI Taxonomy" id="619731"/>
    <lineage>
        <taxon>Archaea</taxon>
        <taxon>Methanobacteriati</taxon>
        <taxon>Methanobacteriota</taxon>
        <taxon>Stenosarchaea group</taxon>
        <taxon>Halobacteria</taxon>
        <taxon>Halobacteriales</taxon>
        <taxon>Natrialbaceae</taxon>
        <taxon>Halostagnicola</taxon>
    </lineage>
</organism>
<feature type="domain" description="ABC transporter" evidence="10">
    <location>
        <begin position="363"/>
        <end position="597"/>
    </location>
</feature>
<dbReference type="AlphaFoldDB" id="A0A1I6PLY3"/>
<dbReference type="PROSITE" id="PS50893">
    <property type="entry name" value="ABC_TRANSPORTER_2"/>
    <property type="match status" value="1"/>
</dbReference>
<feature type="transmembrane region" description="Helical" evidence="9">
    <location>
        <begin position="271"/>
        <end position="291"/>
    </location>
</feature>
<dbReference type="Proteomes" id="UP000199199">
    <property type="component" value="Unassembled WGS sequence"/>
</dbReference>
<dbReference type="InterPro" id="IPR003439">
    <property type="entry name" value="ABC_transporter-like_ATP-bd"/>
</dbReference>
<feature type="transmembrane region" description="Helical" evidence="9">
    <location>
        <begin position="190"/>
        <end position="207"/>
    </location>
</feature>
<dbReference type="GO" id="GO:0016887">
    <property type="term" value="F:ATP hydrolysis activity"/>
    <property type="evidence" value="ECO:0007669"/>
    <property type="project" value="InterPro"/>
</dbReference>
<dbReference type="GO" id="GO:0005886">
    <property type="term" value="C:plasma membrane"/>
    <property type="evidence" value="ECO:0007669"/>
    <property type="project" value="UniProtKB-SubCell"/>
</dbReference>
<gene>
    <name evidence="12" type="ORF">SAMN04488556_0655</name>
</gene>
<evidence type="ECO:0000259" key="11">
    <source>
        <dbReference type="PROSITE" id="PS50929"/>
    </source>
</evidence>
<accession>A0A1I6PLY3</accession>
<proteinExistence type="predicted"/>
<evidence type="ECO:0000313" key="12">
    <source>
        <dbReference type="EMBL" id="SFS41223.1"/>
    </source>
</evidence>
<evidence type="ECO:0000313" key="13">
    <source>
        <dbReference type="Proteomes" id="UP000199199"/>
    </source>
</evidence>
<evidence type="ECO:0000256" key="7">
    <source>
        <dbReference type="ARBA" id="ARBA00022989"/>
    </source>
</evidence>
<dbReference type="Gene3D" id="1.20.1560.10">
    <property type="entry name" value="ABC transporter type 1, transmembrane domain"/>
    <property type="match status" value="1"/>
</dbReference>
<dbReference type="InterPro" id="IPR011527">
    <property type="entry name" value="ABC1_TM_dom"/>
</dbReference>
<dbReference type="EMBL" id="FOZS01000001">
    <property type="protein sequence ID" value="SFS41223.1"/>
    <property type="molecule type" value="Genomic_DNA"/>
</dbReference>
<evidence type="ECO:0000256" key="5">
    <source>
        <dbReference type="ARBA" id="ARBA00022741"/>
    </source>
</evidence>
<keyword evidence="7 9" id="KW-1133">Transmembrane helix</keyword>
<dbReference type="InterPro" id="IPR039421">
    <property type="entry name" value="Type_1_exporter"/>
</dbReference>
<evidence type="ECO:0000259" key="10">
    <source>
        <dbReference type="PROSITE" id="PS50893"/>
    </source>
</evidence>
<dbReference type="InterPro" id="IPR027417">
    <property type="entry name" value="P-loop_NTPase"/>
</dbReference>
<evidence type="ECO:0000256" key="9">
    <source>
        <dbReference type="SAM" id="Phobius"/>
    </source>
</evidence>
<evidence type="ECO:0000256" key="1">
    <source>
        <dbReference type="ARBA" id="ARBA00004651"/>
    </source>
</evidence>
<dbReference type="Pfam" id="PF00664">
    <property type="entry name" value="ABC_membrane"/>
    <property type="match status" value="1"/>
</dbReference>
<protein>
    <submittedName>
        <fullName evidence="12">ATP-binding cassette, subfamily B, MsbA</fullName>
    </submittedName>
</protein>
<dbReference type="PROSITE" id="PS50929">
    <property type="entry name" value="ABC_TM1F"/>
    <property type="match status" value="1"/>
</dbReference>
<dbReference type="Pfam" id="PF00005">
    <property type="entry name" value="ABC_tran"/>
    <property type="match status" value="1"/>
</dbReference>
<keyword evidence="4 9" id="KW-0812">Transmembrane</keyword>
<evidence type="ECO:0000256" key="4">
    <source>
        <dbReference type="ARBA" id="ARBA00022692"/>
    </source>
</evidence>
<keyword evidence="13" id="KW-1185">Reference proteome</keyword>
<dbReference type="GO" id="GO:0034040">
    <property type="term" value="F:ATPase-coupled lipid transmembrane transporter activity"/>
    <property type="evidence" value="ECO:0007669"/>
    <property type="project" value="TreeGrafter"/>
</dbReference>
<evidence type="ECO:0000256" key="3">
    <source>
        <dbReference type="ARBA" id="ARBA00022475"/>
    </source>
</evidence>
<keyword evidence="6 12" id="KW-0067">ATP-binding</keyword>
<name>A0A1I6PLY3_9EURY</name>
<sequence>MVADVDTPTASRREKIDALISVLKYDPRLTVLIVGVGIVAAVLEGVGLSFLLPIIELVQSGGQPGQSGNLGAFATVYQTVNVPLTLGTAVIGVAVVMTIRFAASFLVAWLREILRMSYIRDLQTEAFANAFEAEIAYVDDVGSDDTLNAIITQTFHAGQVIRRLVLFLEQSFLGAVYGLIAFVISPRLTVLTVAVLGSVTLLLRVVIEPDGDIGDRVADANERRQQTAQAGIQGMRESRIFGLVDELYGDFVDSVEQYTSARIKLRRNQAAINNFYQLTVAVSVFALIYVSLTYVDLTLSSLGLFLFAMFRLGPKASRANELFYRIGHDLPHLVRTRQFTRDLAQNAEPDTAERAVPDRVESITATDVTFSYDGETDVLKEVDFAVERGEFVAFVGQSGAGKSTVVSLLSRMYEPTGGEIRANGVPIGEMDISAWRDRIAVVSQDPYIFDDTLRYNLTIADRDATDAEIDRACELARVDEFLEDLPNGYDTSVGDDGVRLSGGQKQRVAIARALIDDVDVLLLDEATSDLDTNLEREVQRGFETMDREYIVVTVAHRLSTVQNADRIYTLDDGVVTEVGSHDELVENDGEYADLYAVQGRR</sequence>
<dbReference type="InterPro" id="IPR017871">
    <property type="entry name" value="ABC_transporter-like_CS"/>
</dbReference>
<dbReference type="OrthoDB" id="121502at2157"/>
<dbReference type="PANTHER" id="PTHR24221">
    <property type="entry name" value="ATP-BINDING CASSETTE SUB-FAMILY B"/>
    <property type="match status" value="1"/>
</dbReference>